<evidence type="ECO:0000313" key="1">
    <source>
        <dbReference type="EMBL" id="GAA1598973.1"/>
    </source>
</evidence>
<dbReference type="Proteomes" id="UP001500190">
    <property type="component" value="Unassembled WGS sequence"/>
</dbReference>
<organism evidence="1 2">
    <name type="scientific">Kribbella karoonensis</name>
    <dbReference type="NCBI Taxonomy" id="324851"/>
    <lineage>
        <taxon>Bacteria</taxon>
        <taxon>Bacillati</taxon>
        <taxon>Actinomycetota</taxon>
        <taxon>Actinomycetes</taxon>
        <taxon>Propionibacteriales</taxon>
        <taxon>Kribbellaceae</taxon>
        <taxon>Kribbella</taxon>
    </lineage>
</organism>
<dbReference type="RefSeq" id="WP_344196055.1">
    <property type="nucleotide sequence ID" value="NZ_BAAAND010000008.1"/>
</dbReference>
<gene>
    <name evidence="1" type="ORF">GCM10009742_53260</name>
</gene>
<reference evidence="2" key="1">
    <citation type="journal article" date="2019" name="Int. J. Syst. Evol. Microbiol.">
        <title>The Global Catalogue of Microorganisms (GCM) 10K type strain sequencing project: providing services to taxonomists for standard genome sequencing and annotation.</title>
        <authorList>
            <consortium name="The Broad Institute Genomics Platform"/>
            <consortium name="The Broad Institute Genome Sequencing Center for Infectious Disease"/>
            <person name="Wu L."/>
            <person name="Ma J."/>
        </authorList>
    </citation>
    <scope>NUCLEOTIDE SEQUENCE [LARGE SCALE GENOMIC DNA]</scope>
    <source>
        <strain evidence="2">JCM 14304</strain>
    </source>
</reference>
<keyword evidence="2" id="KW-1185">Reference proteome</keyword>
<dbReference type="EMBL" id="BAAAND010000008">
    <property type="protein sequence ID" value="GAA1598973.1"/>
    <property type="molecule type" value="Genomic_DNA"/>
</dbReference>
<dbReference type="Pfam" id="PF19927">
    <property type="entry name" value="DUF6390"/>
    <property type="match status" value="1"/>
</dbReference>
<protein>
    <submittedName>
        <fullName evidence="1">DUF6390 family protein</fullName>
    </submittedName>
</protein>
<evidence type="ECO:0000313" key="2">
    <source>
        <dbReference type="Proteomes" id="UP001500190"/>
    </source>
</evidence>
<name>A0ABP4Q2K8_9ACTN</name>
<comment type="caution">
    <text evidence="1">The sequence shown here is derived from an EMBL/GenBank/DDBJ whole genome shotgun (WGS) entry which is preliminary data.</text>
</comment>
<accession>A0ABP4Q2K8</accession>
<sequence>MTASDAGLSLTIPGPLLFARYAYPPNALGYCGPGDSAELLEYAGLGVVDRGLAAIAHRFLGAWPYLALIASASRREPLDADVVEAYWIGNRLLRNVPGSLFATHLTDRFGPGLTDPAQLALLGGRPHHNFHVFAVYPWTGLLRAGPAAEPLRVLDSCRISWGTVTAVHGEAADVSTRPLQYVAGRLRLGDPVVRWMLTGSRGYRLTRDVQPGDVVSLHWNWICDVLSGPQTSELRKATADVLALVNHALGRPAVGSALEPVVRPAVGLSGPGSGTFVPVAALPDAMS</sequence>
<dbReference type="InterPro" id="IPR045660">
    <property type="entry name" value="DUF6390"/>
</dbReference>
<proteinExistence type="predicted"/>